<keyword evidence="2" id="KW-1185">Reference proteome</keyword>
<gene>
    <name evidence="1" type="ORF">RPERSI_LOCUS217</name>
</gene>
<evidence type="ECO:0000313" key="2">
    <source>
        <dbReference type="Proteomes" id="UP000789920"/>
    </source>
</evidence>
<name>A0ACA9KC72_9GLOM</name>
<protein>
    <submittedName>
        <fullName evidence="1">2573_t:CDS:1</fullName>
    </submittedName>
</protein>
<organism evidence="1 2">
    <name type="scientific">Racocetra persica</name>
    <dbReference type="NCBI Taxonomy" id="160502"/>
    <lineage>
        <taxon>Eukaryota</taxon>
        <taxon>Fungi</taxon>
        <taxon>Fungi incertae sedis</taxon>
        <taxon>Mucoromycota</taxon>
        <taxon>Glomeromycotina</taxon>
        <taxon>Glomeromycetes</taxon>
        <taxon>Diversisporales</taxon>
        <taxon>Gigasporaceae</taxon>
        <taxon>Racocetra</taxon>
    </lineage>
</organism>
<proteinExistence type="predicted"/>
<dbReference type="EMBL" id="CAJVQC010000163">
    <property type="protein sequence ID" value="CAG8462549.1"/>
    <property type="molecule type" value="Genomic_DNA"/>
</dbReference>
<accession>A0ACA9KC72</accession>
<dbReference type="Proteomes" id="UP000789920">
    <property type="component" value="Unassembled WGS sequence"/>
</dbReference>
<comment type="caution">
    <text evidence="1">The sequence shown here is derived from an EMBL/GenBank/DDBJ whole genome shotgun (WGS) entry which is preliminary data.</text>
</comment>
<reference evidence="1" key="1">
    <citation type="submission" date="2021-06" db="EMBL/GenBank/DDBJ databases">
        <authorList>
            <person name="Kallberg Y."/>
            <person name="Tangrot J."/>
            <person name="Rosling A."/>
        </authorList>
    </citation>
    <scope>NUCLEOTIDE SEQUENCE</scope>
    <source>
        <strain evidence="1">MA461A</strain>
    </source>
</reference>
<sequence>MHKKDCLINYLKKKKIEQTNIEIPVIQLPKRNKNQSSKLKLWELCSWLSKDYFTKIKADFTPHLEANQITELTTWSQLGHLARESWIVQECLKQKLNDRADNFRKRAKKKGLNITKQNIQVANSDNEPEVVQQLNSNNEPEVVNEFQEMDQKIHLSSDNEDSEFFGSNFYENCDGSTSDSYATSSSTSGSYIDPTSDSNNEICENILPQNLKEETQFQLSPTSKKRMGNSKAKSVVN</sequence>
<evidence type="ECO:0000313" key="1">
    <source>
        <dbReference type="EMBL" id="CAG8462549.1"/>
    </source>
</evidence>